<dbReference type="AlphaFoldDB" id="A0A7W9IF30"/>
<keyword evidence="3" id="KW-1185">Reference proteome</keyword>
<proteinExistence type="predicted"/>
<dbReference type="Proteomes" id="UP000540685">
    <property type="component" value="Unassembled WGS sequence"/>
</dbReference>
<evidence type="ECO:0000313" key="2">
    <source>
        <dbReference type="EMBL" id="MBB5819555.1"/>
    </source>
</evidence>
<comment type="caution">
    <text evidence="2">The sequence shown here is derived from an EMBL/GenBank/DDBJ whole genome shotgun (WGS) entry which is preliminary data.</text>
</comment>
<reference evidence="2 3" key="1">
    <citation type="submission" date="2020-08" db="EMBL/GenBank/DDBJ databases">
        <title>Sequencing the genomes of 1000 actinobacteria strains.</title>
        <authorList>
            <person name="Klenk H.-P."/>
        </authorList>
    </citation>
    <scope>NUCLEOTIDE SEQUENCE [LARGE SCALE GENOMIC DNA]</scope>
    <source>
        <strain evidence="2 3">DSM 46887</strain>
    </source>
</reference>
<name>A0A7W9IF30_9ACTN</name>
<feature type="region of interest" description="Disordered" evidence="1">
    <location>
        <begin position="1"/>
        <end position="38"/>
    </location>
</feature>
<protein>
    <submittedName>
        <fullName evidence="2">Uncharacterized protein</fullName>
    </submittedName>
</protein>
<accession>A0A7W9IF30</accession>
<organism evidence="2 3">
    <name type="scientific">Streptosporangium becharense</name>
    <dbReference type="NCBI Taxonomy" id="1816182"/>
    <lineage>
        <taxon>Bacteria</taxon>
        <taxon>Bacillati</taxon>
        <taxon>Actinomycetota</taxon>
        <taxon>Actinomycetes</taxon>
        <taxon>Streptosporangiales</taxon>
        <taxon>Streptosporangiaceae</taxon>
        <taxon>Streptosporangium</taxon>
    </lineage>
</organism>
<sequence length="38" mass="4024">MDLSGPTPLRPDDPAASGRTRDLLVRAGVRRPAAPRAL</sequence>
<dbReference type="EMBL" id="JACHMP010000001">
    <property type="protein sequence ID" value="MBB5819555.1"/>
    <property type="molecule type" value="Genomic_DNA"/>
</dbReference>
<evidence type="ECO:0000256" key="1">
    <source>
        <dbReference type="SAM" id="MobiDB-lite"/>
    </source>
</evidence>
<evidence type="ECO:0000313" key="3">
    <source>
        <dbReference type="Proteomes" id="UP000540685"/>
    </source>
</evidence>
<gene>
    <name evidence="2" type="ORF">F4562_002617</name>
</gene>
<feature type="compositionally biased region" description="Low complexity" evidence="1">
    <location>
        <begin position="25"/>
        <end position="38"/>
    </location>
</feature>